<name>A0A9W3ZZS4_BACTO</name>
<proteinExistence type="predicted"/>
<protein>
    <submittedName>
        <fullName evidence="1">Uncharacterized protein</fullName>
    </submittedName>
</protein>
<reference evidence="1 2" key="1">
    <citation type="submission" date="2015-05" db="EMBL/GenBank/DDBJ databases">
        <title>Whole genome sequence of Bacillus thuringiensis serovar tolworthi Pasteur Institute Standard strain.</title>
        <authorList>
            <person name="Kanda K."/>
            <person name="Nakashima K."/>
            <person name="Nagano Y."/>
        </authorList>
    </citation>
    <scope>NUCLEOTIDE SEQUENCE [LARGE SCALE GENOMIC DNA]</scope>
    <source>
        <strain evidence="1 2">Pasteur Institute Standard strain</strain>
    </source>
</reference>
<organism evidence="1 2">
    <name type="scientific">Bacillus thuringiensis subsp. tolworthi</name>
    <dbReference type="NCBI Taxonomy" id="1442"/>
    <lineage>
        <taxon>Bacteria</taxon>
        <taxon>Bacillati</taxon>
        <taxon>Bacillota</taxon>
        <taxon>Bacilli</taxon>
        <taxon>Bacillales</taxon>
        <taxon>Bacillaceae</taxon>
        <taxon>Bacillus</taxon>
        <taxon>Bacillus cereus group</taxon>
    </lineage>
</organism>
<dbReference type="InterPro" id="IPR008991">
    <property type="entry name" value="Translation_prot_SH3-like_sf"/>
</dbReference>
<dbReference type="SUPFAM" id="SSF50104">
    <property type="entry name" value="Translation proteins SH3-like domain"/>
    <property type="match status" value="1"/>
</dbReference>
<sequence>MKDFRDRFKVGQKVMATYGQYQGATGTVIEVDNYGVTFVDEKGVEYGDVHPEALVIEGEVITFFSSEASKGAKRKLYFYNDRLAVSDNRMTYVKPYKHGYIRADGMKRYHIYGGTK</sequence>
<dbReference type="EMBL" id="AP014864">
    <property type="protein sequence ID" value="BAR84903.1"/>
    <property type="molecule type" value="Genomic_DNA"/>
</dbReference>
<accession>A0A9W3ZZS4</accession>
<dbReference type="Proteomes" id="UP000055316">
    <property type="component" value="Chromosome"/>
</dbReference>
<evidence type="ECO:0000313" key="2">
    <source>
        <dbReference type="Proteomes" id="UP000055316"/>
    </source>
</evidence>
<gene>
    <name evidence="1" type="ORF">KNN_04059</name>
</gene>
<dbReference type="AlphaFoldDB" id="A0A9W3ZZS4"/>
<dbReference type="RefSeq" id="WP_060852219.1">
    <property type="nucleotide sequence ID" value="NZ_AP014864.1"/>
</dbReference>
<evidence type="ECO:0000313" key="1">
    <source>
        <dbReference type="EMBL" id="BAR84903.1"/>
    </source>
</evidence>